<feature type="transmembrane region" description="Helical" evidence="9">
    <location>
        <begin position="320"/>
        <end position="339"/>
    </location>
</feature>
<evidence type="ECO:0000256" key="9">
    <source>
        <dbReference type="RuleBase" id="RU362122"/>
    </source>
</evidence>
<dbReference type="EMBL" id="JAPRFR010000001">
    <property type="protein sequence ID" value="MCZ0725573.1"/>
    <property type="molecule type" value="Genomic_DNA"/>
</dbReference>
<keyword evidence="6 9" id="KW-0029">Amino-acid transport</keyword>
<dbReference type="PANTHER" id="PTHR30588">
    <property type="entry name" value="BRANCHED-CHAIN AMINO ACID TRANSPORT SYSTEM 2 CARRIER PROTEIN"/>
    <property type="match status" value="1"/>
</dbReference>
<comment type="function">
    <text evidence="9">Component of the transport system for branched-chain amino acids.</text>
</comment>
<feature type="transmembrane region" description="Helical" evidence="9">
    <location>
        <begin position="12"/>
        <end position="30"/>
    </location>
</feature>
<evidence type="ECO:0000256" key="2">
    <source>
        <dbReference type="ARBA" id="ARBA00008540"/>
    </source>
</evidence>
<reference evidence="10" key="1">
    <citation type="submission" date="2022-12" db="EMBL/GenBank/DDBJ databases">
        <title>Description and comparative metabolic analysis of Aerococcus sp. nov., isolated from the feces of a pig.</title>
        <authorList>
            <person name="Chang Y.-H."/>
        </authorList>
    </citation>
    <scope>NUCLEOTIDE SEQUENCE</scope>
    <source>
        <strain evidence="10">YH-aer222</strain>
    </source>
</reference>
<dbReference type="RefSeq" id="WP_268751889.1">
    <property type="nucleotide sequence ID" value="NZ_JAPRFQ010000001.1"/>
</dbReference>
<evidence type="ECO:0000313" key="11">
    <source>
        <dbReference type="Proteomes" id="UP001146670"/>
    </source>
</evidence>
<dbReference type="GO" id="GO:0015190">
    <property type="term" value="F:L-leucine transmembrane transporter activity"/>
    <property type="evidence" value="ECO:0007669"/>
    <property type="project" value="TreeGrafter"/>
</dbReference>
<feature type="transmembrane region" description="Helical" evidence="9">
    <location>
        <begin position="421"/>
        <end position="442"/>
    </location>
</feature>
<keyword evidence="8 9" id="KW-0472">Membrane</keyword>
<dbReference type="NCBIfam" id="TIGR00796">
    <property type="entry name" value="livcs"/>
    <property type="match status" value="1"/>
</dbReference>
<dbReference type="GO" id="GO:0005886">
    <property type="term" value="C:plasma membrane"/>
    <property type="evidence" value="ECO:0007669"/>
    <property type="project" value="UniProtKB-SubCell"/>
</dbReference>
<protein>
    <recommendedName>
        <fullName evidence="9">Branched-chain amino acid transport system carrier protein</fullName>
    </recommendedName>
</protein>
<accession>A0A9X3FMN1</accession>
<comment type="caution">
    <text evidence="10">The sequence shown here is derived from an EMBL/GenBank/DDBJ whole genome shotgun (WGS) entry which is preliminary data.</text>
</comment>
<evidence type="ECO:0000256" key="1">
    <source>
        <dbReference type="ARBA" id="ARBA00004651"/>
    </source>
</evidence>
<dbReference type="AlphaFoldDB" id="A0A9X3FMN1"/>
<dbReference type="Pfam" id="PF05525">
    <property type="entry name" value="Branch_AA_trans"/>
    <property type="match status" value="1"/>
</dbReference>
<keyword evidence="7 9" id="KW-1133">Transmembrane helix</keyword>
<feature type="transmembrane region" description="Helical" evidence="9">
    <location>
        <begin position="153"/>
        <end position="173"/>
    </location>
</feature>
<feature type="transmembrane region" description="Helical" evidence="9">
    <location>
        <begin position="42"/>
        <end position="64"/>
    </location>
</feature>
<dbReference type="GO" id="GO:0015188">
    <property type="term" value="F:L-isoleucine transmembrane transporter activity"/>
    <property type="evidence" value="ECO:0007669"/>
    <property type="project" value="TreeGrafter"/>
</dbReference>
<keyword evidence="5 9" id="KW-0812">Transmembrane</keyword>
<proteinExistence type="inferred from homology"/>
<feature type="transmembrane region" description="Helical" evidence="9">
    <location>
        <begin position="380"/>
        <end position="401"/>
    </location>
</feature>
<dbReference type="PANTHER" id="PTHR30588:SF0">
    <property type="entry name" value="BRANCHED-CHAIN AMINO ACID PERMEASE BRNQ"/>
    <property type="match status" value="1"/>
</dbReference>
<evidence type="ECO:0000256" key="4">
    <source>
        <dbReference type="ARBA" id="ARBA00022475"/>
    </source>
</evidence>
<comment type="subcellular location">
    <subcellularLocation>
        <location evidence="1 9">Cell membrane</location>
        <topology evidence="1 9">Multi-pass membrane protein</topology>
    </subcellularLocation>
</comment>
<evidence type="ECO:0000256" key="5">
    <source>
        <dbReference type="ARBA" id="ARBA00022692"/>
    </source>
</evidence>
<keyword evidence="3 9" id="KW-0813">Transport</keyword>
<dbReference type="GO" id="GO:0015820">
    <property type="term" value="P:L-leucine transport"/>
    <property type="evidence" value="ECO:0007669"/>
    <property type="project" value="TreeGrafter"/>
</dbReference>
<name>A0A9X3FMN1_9LACT</name>
<keyword evidence="11" id="KW-1185">Reference proteome</keyword>
<feature type="transmembrane region" description="Helical" evidence="9">
    <location>
        <begin position="205"/>
        <end position="225"/>
    </location>
</feature>
<dbReference type="GO" id="GO:0015818">
    <property type="term" value="P:isoleucine transport"/>
    <property type="evidence" value="ECO:0007669"/>
    <property type="project" value="TreeGrafter"/>
</dbReference>
<keyword evidence="4" id="KW-1003">Cell membrane</keyword>
<dbReference type="GO" id="GO:0005304">
    <property type="term" value="F:L-valine transmembrane transporter activity"/>
    <property type="evidence" value="ECO:0007669"/>
    <property type="project" value="TreeGrafter"/>
</dbReference>
<feature type="transmembrane region" description="Helical" evidence="9">
    <location>
        <begin position="237"/>
        <end position="259"/>
    </location>
</feature>
<feature type="transmembrane region" description="Helical" evidence="9">
    <location>
        <begin position="85"/>
        <end position="104"/>
    </location>
</feature>
<feature type="transmembrane region" description="Helical" evidence="9">
    <location>
        <begin position="124"/>
        <end position="141"/>
    </location>
</feature>
<evidence type="ECO:0000256" key="3">
    <source>
        <dbReference type="ARBA" id="ARBA00022448"/>
    </source>
</evidence>
<feature type="transmembrane region" description="Helical" evidence="9">
    <location>
        <begin position="279"/>
        <end position="308"/>
    </location>
</feature>
<feature type="transmembrane region" description="Helical" evidence="9">
    <location>
        <begin position="345"/>
        <end position="368"/>
    </location>
</feature>
<gene>
    <name evidence="10" type="primary">brnQ</name>
    <name evidence="10" type="ORF">OW157_03190</name>
</gene>
<evidence type="ECO:0000256" key="7">
    <source>
        <dbReference type="ARBA" id="ARBA00022989"/>
    </source>
</evidence>
<dbReference type="Proteomes" id="UP001146670">
    <property type="component" value="Unassembled WGS sequence"/>
</dbReference>
<comment type="similarity">
    <text evidence="2 9">Belongs to the branched chain amino acid transporter family.</text>
</comment>
<organism evidence="10 11">
    <name type="scientific">Aerococcus kribbianus</name>
    <dbReference type="NCBI Taxonomy" id="2999064"/>
    <lineage>
        <taxon>Bacteria</taxon>
        <taxon>Bacillati</taxon>
        <taxon>Bacillota</taxon>
        <taxon>Bacilli</taxon>
        <taxon>Lactobacillales</taxon>
        <taxon>Aerococcaceae</taxon>
        <taxon>Aerococcus</taxon>
    </lineage>
</organism>
<dbReference type="InterPro" id="IPR004685">
    <property type="entry name" value="Brnchd-chn_aa_trnsp_Livcs"/>
</dbReference>
<evidence type="ECO:0000256" key="8">
    <source>
        <dbReference type="ARBA" id="ARBA00023136"/>
    </source>
</evidence>
<evidence type="ECO:0000256" key="6">
    <source>
        <dbReference type="ARBA" id="ARBA00022970"/>
    </source>
</evidence>
<sequence>MVKERLNTKEILIVASTLFGLFFGAGNIIFPVSMGQLAGNNVWQAVSGFILTAVGLPLLGVAAMGMSHSQGVQDLSQKVSKSYSYFFTLALYLTIGPFFAIPRTATVSFEVGLAGMVPSESSKLWLWLYTAVFFALAYLLARRPGKILDYIGRYLNPSFLVLLAVIIVVAFWHPLGNPATIVPDPVYQEGAFTQGILEGYNTMDALASLAFGIIIVNAIRSLGVMDPSHIGIETVKSGLFAILAMGIIYACLALLGAQSRGLFPSAENGGIAIAQITSHYFGAVGLLLLAIIMFVACLKTAVGLIVACSETFYDLFGGRLSLSWWTVIVTLVSFLAANVGLTNIIAFSLPVLMLLYPLAIVLIVLALFDRYIIHKSLYKWVTAFTLIPALFDFVKTLPAPFYDWVSGDSWQSLGSRIFPLYDYGFAWLVPSLIGLIVGLLFIQWQKRKIDI</sequence>
<evidence type="ECO:0000313" key="10">
    <source>
        <dbReference type="EMBL" id="MCZ0725573.1"/>
    </source>
</evidence>